<dbReference type="InterPro" id="IPR051910">
    <property type="entry name" value="ComF/GntX_DNA_util-trans"/>
</dbReference>
<evidence type="ECO:0000313" key="3">
    <source>
        <dbReference type="EMBL" id="MDI9241182.1"/>
    </source>
</evidence>
<protein>
    <submittedName>
        <fullName evidence="3">ComF family protein</fullName>
    </submittedName>
</protein>
<organism evidence="3 4">
    <name type="scientific">Fusibacillus kribbianus</name>
    <dbReference type="NCBI Taxonomy" id="3044208"/>
    <lineage>
        <taxon>Bacteria</taxon>
        <taxon>Bacillati</taxon>
        <taxon>Bacillota</taxon>
        <taxon>Clostridia</taxon>
        <taxon>Lachnospirales</taxon>
        <taxon>Lachnospiraceae</taxon>
        <taxon>Fusibacillus</taxon>
    </lineage>
</organism>
<evidence type="ECO:0000313" key="4">
    <source>
        <dbReference type="Proteomes" id="UP001300383"/>
    </source>
</evidence>
<comment type="caution">
    <text evidence="3">The sequence shown here is derived from an EMBL/GenBank/DDBJ whole genome shotgun (WGS) entry which is preliminary data.</text>
</comment>
<dbReference type="EMBL" id="JASGBQ010000001">
    <property type="protein sequence ID" value="MDI9241182.1"/>
    <property type="molecule type" value="Genomic_DNA"/>
</dbReference>
<dbReference type="CDD" id="cd06223">
    <property type="entry name" value="PRTases_typeI"/>
    <property type="match status" value="1"/>
</dbReference>
<gene>
    <name evidence="3" type="ORF">QJ036_01645</name>
</gene>
<dbReference type="Proteomes" id="UP001300383">
    <property type="component" value="Unassembled WGS sequence"/>
</dbReference>
<evidence type="ECO:0000256" key="1">
    <source>
        <dbReference type="ARBA" id="ARBA00008007"/>
    </source>
</evidence>
<reference evidence="3 4" key="1">
    <citation type="submission" date="2023-05" db="EMBL/GenBank/DDBJ databases">
        <title>[ruminococcus] sp. nov., isolated from a pig farm feces dump.</title>
        <authorList>
            <person name="Chang Y.-H."/>
        </authorList>
    </citation>
    <scope>NUCLEOTIDE SEQUENCE [LARGE SCALE GENOMIC DNA]</scope>
    <source>
        <strain evidence="3 4">YH-rum2234</strain>
    </source>
</reference>
<dbReference type="PANTHER" id="PTHR47505">
    <property type="entry name" value="DNA UTILIZATION PROTEIN YHGH"/>
    <property type="match status" value="1"/>
</dbReference>
<dbReference type="InterPro" id="IPR044005">
    <property type="entry name" value="DZR_2"/>
</dbReference>
<sequence length="253" mass="28248">MILDLLYPGRCPVCNEILPFGYHGACRSCAPSLSYVSQPACMGCGKELEPAEAEEEYCRDCLRHRRSFAGGIALLNYNEAARRIMMGLKYKNRREYARFLADEMLRRHGRRILRLKADALVPVPIHRDRRRERGYNQAELLAKELSRGLSTALSAQNNDSSSDCRRKDGIPVKNLLLRVENTAAQKSLGYEARQKNEAKAFRAAGSCGEYRRLLLVDDIYTTGATAQACTQALLSAGAGEVWILSMAIGMGRQ</sequence>
<dbReference type="SUPFAM" id="SSF53271">
    <property type="entry name" value="PRTase-like"/>
    <property type="match status" value="1"/>
</dbReference>
<comment type="similarity">
    <text evidence="1">Belongs to the ComF/GntX family.</text>
</comment>
<keyword evidence="4" id="KW-1185">Reference proteome</keyword>
<dbReference type="PANTHER" id="PTHR47505:SF1">
    <property type="entry name" value="DNA UTILIZATION PROTEIN YHGH"/>
    <property type="match status" value="1"/>
</dbReference>
<dbReference type="Pfam" id="PF18912">
    <property type="entry name" value="DZR_2"/>
    <property type="match status" value="1"/>
</dbReference>
<proteinExistence type="inferred from homology"/>
<accession>A0AAP4EWY6</accession>
<feature type="domain" description="Double zinc ribbon" evidence="2">
    <location>
        <begin position="2"/>
        <end position="62"/>
    </location>
</feature>
<dbReference type="Gene3D" id="3.40.50.2020">
    <property type="match status" value="1"/>
</dbReference>
<dbReference type="InterPro" id="IPR029057">
    <property type="entry name" value="PRTase-like"/>
</dbReference>
<evidence type="ECO:0000259" key="2">
    <source>
        <dbReference type="Pfam" id="PF18912"/>
    </source>
</evidence>
<dbReference type="InterPro" id="IPR000836">
    <property type="entry name" value="PRTase_dom"/>
</dbReference>
<dbReference type="AlphaFoldDB" id="A0AAP4EWY6"/>
<name>A0AAP4EWY6_9FIRM</name>
<dbReference type="RefSeq" id="WP_283229684.1">
    <property type="nucleotide sequence ID" value="NZ_JASGBQ010000001.1"/>
</dbReference>